<dbReference type="InterPro" id="IPR041677">
    <property type="entry name" value="DNA2/NAM7_AAA_11"/>
</dbReference>
<evidence type="ECO:0000313" key="8">
    <source>
        <dbReference type="EMBL" id="KAJ2931227.1"/>
    </source>
</evidence>
<dbReference type="InterPro" id="IPR041679">
    <property type="entry name" value="DNA2/NAM7-like_C"/>
</dbReference>
<dbReference type="GO" id="GO:0002376">
    <property type="term" value="P:immune system process"/>
    <property type="evidence" value="ECO:0007669"/>
    <property type="project" value="UniProtKB-KW"/>
</dbReference>
<dbReference type="InterPro" id="IPR046439">
    <property type="entry name" value="ZF_RZ_dom"/>
</dbReference>
<feature type="non-terminal residue" evidence="8">
    <location>
        <position position="1765"/>
    </location>
</feature>
<evidence type="ECO:0000256" key="6">
    <source>
        <dbReference type="ARBA" id="ARBA00022859"/>
    </source>
</evidence>
<dbReference type="CDD" id="cd18808">
    <property type="entry name" value="SF1_C_Upf1"/>
    <property type="match status" value="1"/>
</dbReference>
<dbReference type="EMBL" id="JANBPK010000809">
    <property type="protein sequence ID" value="KAJ2931227.1"/>
    <property type="molecule type" value="Genomic_DNA"/>
</dbReference>
<dbReference type="GO" id="GO:0031048">
    <property type="term" value="P:regulatory ncRNA-mediated heterochromatin formation"/>
    <property type="evidence" value="ECO:0007669"/>
    <property type="project" value="TreeGrafter"/>
</dbReference>
<keyword evidence="4" id="KW-0863">Zinc-finger</keyword>
<keyword evidence="3" id="KW-0479">Metal-binding</keyword>
<dbReference type="GO" id="GO:0005737">
    <property type="term" value="C:cytoplasm"/>
    <property type="evidence" value="ECO:0007669"/>
    <property type="project" value="UniProtKB-SubCell"/>
</dbReference>
<evidence type="ECO:0000256" key="2">
    <source>
        <dbReference type="ARBA" id="ARBA00022490"/>
    </source>
</evidence>
<evidence type="ECO:0000313" key="9">
    <source>
        <dbReference type="Proteomes" id="UP001140091"/>
    </source>
</evidence>
<dbReference type="PROSITE" id="PS51981">
    <property type="entry name" value="ZF_RZ"/>
    <property type="match status" value="1"/>
</dbReference>
<keyword evidence="6" id="KW-0391">Immunity</keyword>
<dbReference type="Proteomes" id="UP001140091">
    <property type="component" value="Unassembled WGS sequence"/>
</dbReference>
<dbReference type="SUPFAM" id="SSF52540">
    <property type="entry name" value="P-loop containing nucleoside triphosphate hydrolases"/>
    <property type="match status" value="1"/>
</dbReference>
<keyword evidence="9" id="KW-1185">Reference proteome</keyword>
<evidence type="ECO:0000256" key="5">
    <source>
        <dbReference type="ARBA" id="ARBA00022833"/>
    </source>
</evidence>
<proteinExistence type="predicted"/>
<dbReference type="PANTHER" id="PTHR10887:SF445">
    <property type="entry name" value="NFX1-TYPE ZINC FINGER-CONTAINING PROTEIN 1"/>
    <property type="match status" value="1"/>
</dbReference>
<protein>
    <recommendedName>
        <fullName evidence="7">RZ-type domain-containing protein</fullName>
    </recommendedName>
</protein>
<dbReference type="Pfam" id="PF13087">
    <property type="entry name" value="AAA_12"/>
    <property type="match status" value="1"/>
</dbReference>
<dbReference type="InterPro" id="IPR045055">
    <property type="entry name" value="DNA2/NAM7-like"/>
</dbReference>
<evidence type="ECO:0000259" key="7">
    <source>
        <dbReference type="PROSITE" id="PS51981"/>
    </source>
</evidence>
<name>A0A9W8JAP0_9AGAR</name>
<comment type="subcellular location">
    <subcellularLocation>
        <location evidence="1">Cytoplasm</location>
    </subcellularLocation>
</comment>
<dbReference type="PANTHER" id="PTHR10887">
    <property type="entry name" value="DNA2/NAM7 HELICASE FAMILY"/>
    <property type="match status" value="1"/>
</dbReference>
<sequence length="1765" mass="199026">MLSATPPTFVDPVLEKSQAREFVTFYVRDKVKKLVTIIEREMNKKLKSSQNLNEPIPRGVNEGVVSALKILYEGQGPGSLRPDGPRHDNDFDDIQDIRIAPTHDELVNNIKPYLPANFFEAPHHLPPDSMERLLDIQFRLLREELTAPLRTSLQLVQHDLMDRDKSKTKSNQLANIIKGKGGKYKGFVDKEDSVIFNVYTNVSFTGVHPDRRGISVKVAFDTPPGRGRSAKGRERVAFWEGASGKRLIQGGLIALVWEEGGDISIHLGVLATNLKEITDFVKENANATQTVARIVFFDTSVQLRILQDLKKTQNRRRSPSTKLLVESPVMFEAIRPFLEALRVEPETLSFKEYLVHHPIGYFPNSPILPPKYSRMAGFQYQLAPLFSPESGVTDLRLSVNDPESIANARDALKSSRLDPSQADAVVDTLLREVSLIQGPPGTGKSFVGLELLRVLLASAKPILMIAFTNHALDHMLAGVLDAKITDKIVRLGSRSADERISGFSLENLEKIAGKSDSGLDRINRRNYYNLKEVEKDIEHYMREFTREDVSPEDIMKLLQTEVYYRQFIEQEEGWTRAGPGGRKEAHDTSEYSFWAQGHDITFLANPQYPLPPPVLEFEEDIQHPSNRFGVLEAETMEDEGDDLEGGEDLYEEMWERPDAWHAENAEALDQSNDNVNPPTAAITTSQRIEAVEITQDNLIRSNVEHFFHGLDMDVPVIPFGDREDGFLLLQGDMIWSMSFSERARLHAHWRQEVLTRRSATHEQDFEALRRRHQEILTATNEGRDEVRRQLLKNTDIVGCTTTGAAKLASLLKGLSPRILLVEEAGQVLEAHVLGSLVPSIEHLILIGDPLQLRPTLNNYSLSMDSERGKTLYRFDMSLMERLSSSGFPMSQINVQRRMRPEISNLIRQTLYPGLIDNELVEHYPDVRGIQNNVFFLDHDHPENDGNAEDTASKFNVYEVEMIRDLVLYLLRQGCYSQDGDIVVLCAYLGQLAKVRDALHSLVAVVIDERDQKELADREEEVDEIRQETVVEHVKISSRVRLRTVDNYQGEEAKVVILSLVRNAGGNDRPSAERGLKRTIGFLRSENRTNGPKKVYTYLEIDLNFRHEVQCGRASLINLKAGDVSEKPSQLPVIATLRRYSIYPSPESFPWYLQTADVCKPAMPDSNVVMFVRINAILTIPIMLVLCARRGAVGFARDSTPVKGNAPWTVADARTQYTTLASHVGMLPPLSPVTNWILWTISRAVFACKSDCTVVDLILGETLADIPITSDSEELDTMIITLPNCRHFFTVETLDGVCSMNDWYEYDETAGKWTGIRVPTTAERHPPACPNCRASITSPRYSRVFKAADLDILEKNVIAKMTQGLGGLQRDLDALEGLNIGNAITQQLLQLPSITAPSVKQGQAKACIKARQAIFSDTTRSEPISPHVFTDDKLFLFSPETSQVWKAAIRPITKLLSDITRVTKVRPAHVHAWESAFTYLYNQEIDAAAADPARAPRNPHEYAMRMAKLKLGQAHPRADRRFLIEAFWISLELRFTLLELINGVLDLMSTKPGIFDQNERAIWAQYGRFTIRTCVEDSSLAYQIAEDSQSRRQMTSCRIFILRSALEQFRFSMAMSQKSGHFNEQRKHLLELAVQQNQAANSTVDETIQAHIAVKFEDQTSWLDDNFRKPASVILEEWDKLERSIRMGTFYEPLSLTEKILVVKAMGFSTGHWYNCPNGHTFVIGDCGGARQVSRCPECGEAIGGQNYVLSAANTRAEDYEQLVGQ</sequence>
<reference evidence="8" key="1">
    <citation type="submission" date="2022-06" db="EMBL/GenBank/DDBJ databases">
        <title>Genome Sequence of Candolleomyces eurysporus.</title>
        <authorList>
            <person name="Buettner E."/>
        </authorList>
    </citation>
    <scope>NUCLEOTIDE SEQUENCE</scope>
    <source>
        <strain evidence="8">VTCC 930004</strain>
    </source>
</reference>
<dbReference type="GO" id="GO:0008270">
    <property type="term" value="F:zinc ion binding"/>
    <property type="evidence" value="ECO:0007669"/>
    <property type="project" value="UniProtKB-KW"/>
</dbReference>
<dbReference type="InterPro" id="IPR027417">
    <property type="entry name" value="P-loop_NTPase"/>
</dbReference>
<accession>A0A9W8JAP0</accession>
<dbReference type="Pfam" id="PF13086">
    <property type="entry name" value="AAA_11"/>
    <property type="match status" value="2"/>
</dbReference>
<dbReference type="GO" id="GO:0031380">
    <property type="term" value="C:nuclear RNA-directed RNA polymerase complex"/>
    <property type="evidence" value="ECO:0007669"/>
    <property type="project" value="TreeGrafter"/>
</dbReference>
<dbReference type="InterPro" id="IPR047187">
    <property type="entry name" value="SF1_C_Upf1"/>
</dbReference>
<dbReference type="GO" id="GO:0004386">
    <property type="term" value="F:helicase activity"/>
    <property type="evidence" value="ECO:0007669"/>
    <property type="project" value="InterPro"/>
</dbReference>
<feature type="domain" description="RZ-type" evidence="7">
    <location>
        <begin position="1691"/>
        <end position="1765"/>
    </location>
</feature>
<keyword evidence="2" id="KW-0963">Cytoplasm</keyword>
<gene>
    <name evidence="8" type="ORF">H1R20_g5802</name>
</gene>
<comment type="caution">
    <text evidence="8">The sequence shown here is derived from an EMBL/GenBank/DDBJ whole genome shotgun (WGS) entry which is preliminary data.</text>
</comment>
<dbReference type="Pfam" id="PF20173">
    <property type="entry name" value="ZnF_RZ-type"/>
    <property type="match status" value="1"/>
</dbReference>
<organism evidence="8 9">
    <name type="scientific">Candolleomyces eurysporus</name>
    <dbReference type="NCBI Taxonomy" id="2828524"/>
    <lineage>
        <taxon>Eukaryota</taxon>
        <taxon>Fungi</taxon>
        <taxon>Dikarya</taxon>
        <taxon>Basidiomycota</taxon>
        <taxon>Agaricomycotina</taxon>
        <taxon>Agaricomycetes</taxon>
        <taxon>Agaricomycetidae</taxon>
        <taxon>Agaricales</taxon>
        <taxon>Agaricineae</taxon>
        <taxon>Psathyrellaceae</taxon>
        <taxon>Candolleomyces</taxon>
    </lineage>
</organism>
<evidence type="ECO:0000256" key="4">
    <source>
        <dbReference type="ARBA" id="ARBA00022771"/>
    </source>
</evidence>
<dbReference type="OrthoDB" id="2423195at2759"/>
<evidence type="ECO:0000256" key="1">
    <source>
        <dbReference type="ARBA" id="ARBA00004496"/>
    </source>
</evidence>
<dbReference type="Gene3D" id="3.40.50.300">
    <property type="entry name" value="P-loop containing nucleotide triphosphate hydrolases"/>
    <property type="match status" value="3"/>
</dbReference>
<keyword evidence="5" id="KW-0862">Zinc</keyword>
<evidence type="ECO:0000256" key="3">
    <source>
        <dbReference type="ARBA" id="ARBA00022723"/>
    </source>
</evidence>